<proteinExistence type="predicted"/>
<protein>
    <submittedName>
        <fullName evidence="1">Uncharacterized protein</fullName>
    </submittedName>
</protein>
<gene>
    <name evidence="1" type="ORF">M438DRAFT_358846</name>
</gene>
<dbReference type="RefSeq" id="XP_029756583.1">
    <property type="nucleotide sequence ID" value="XM_029907294.1"/>
</dbReference>
<accession>A0A074Y0F9</accession>
<sequence>MVVGEIGISDLFFNPTISVTNPWCVLPLRSASFFCSSALCLPKISRSGAESMTRNREASARIGDLFVFFTLNRYYTSDHILTGLKERFVRATGSEWDQDWLAIYPPTQPRQNNDIDCGMYVLVNALHIMVGHQAPSACCVSIWRAMFSMLLHRTSELPVEHFSNLPEILRILGISTPVPVAEP</sequence>
<name>A0A074Y0F9_AURPU</name>
<dbReference type="SUPFAM" id="SSF54001">
    <property type="entry name" value="Cysteine proteinases"/>
    <property type="match status" value="1"/>
</dbReference>
<dbReference type="InterPro" id="IPR038765">
    <property type="entry name" value="Papain-like_cys_pep_sf"/>
</dbReference>
<dbReference type="Gene3D" id="1.10.418.20">
    <property type="match status" value="1"/>
</dbReference>
<dbReference type="GeneID" id="40749600"/>
<dbReference type="EMBL" id="KL584998">
    <property type="protein sequence ID" value="KEQ80396.1"/>
    <property type="molecule type" value="Genomic_DNA"/>
</dbReference>
<evidence type="ECO:0000313" key="2">
    <source>
        <dbReference type="Proteomes" id="UP000030706"/>
    </source>
</evidence>
<evidence type="ECO:0000313" key="1">
    <source>
        <dbReference type="EMBL" id="KEQ80396.1"/>
    </source>
</evidence>
<keyword evidence="2" id="KW-1185">Reference proteome</keyword>
<dbReference type="AlphaFoldDB" id="A0A074Y0F9"/>
<reference evidence="1 2" key="1">
    <citation type="journal article" date="2014" name="BMC Genomics">
        <title>Genome sequencing of four Aureobasidium pullulans varieties: biotechnological potential, stress tolerance, and description of new species.</title>
        <authorList>
            <person name="Gostin Ar C."/>
            <person name="Ohm R.A."/>
            <person name="Kogej T."/>
            <person name="Sonjak S."/>
            <person name="Turk M."/>
            <person name="Zajc J."/>
            <person name="Zalar P."/>
            <person name="Grube M."/>
            <person name="Sun H."/>
            <person name="Han J."/>
            <person name="Sharma A."/>
            <person name="Chiniquy J."/>
            <person name="Ngan C.Y."/>
            <person name="Lipzen A."/>
            <person name="Barry K."/>
            <person name="Grigoriev I.V."/>
            <person name="Gunde-Cimerman N."/>
        </authorList>
    </citation>
    <scope>NUCLEOTIDE SEQUENCE [LARGE SCALE GENOMIC DNA]</scope>
    <source>
        <strain evidence="1 2">EXF-150</strain>
    </source>
</reference>
<organism evidence="1 2">
    <name type="scientific">Aureobasidium pullulans EXF-150</name>
    <dbReference type="NCBI Taxonomy" id="1043002"/>
    <lineage>
        <taxon>Eukaryota</taxon>
        <taxon>Fungi</taxon>
        <taxon>Dikarya</taxon>
        <taxon>Ascomycota</taxon>
        <taxon>Pezizomycotina</taxon>
        <taxon>Dothideomycetes</taxon>
        <taxon>Dothideomycetidae</taxon>
        <taxon>Dothideales</taxon>
        <taxon>Saccotheciaceae</taxon>
        <taxon>Aureobasidium</taxon>
    </lineage>
</organism>
<dbReference type="Proteomes" id="UP000030706">
    <property type="component" value="Unassembled WGS sequence"/>
</dbReference>
<dbReference type="HOGENOM" id="CLU_1474898_0_0_1"/>